<dbReference type="Pfam" id="PF12771">
    <property type="entry name" value="SusD-like_2"/>
    <property type="match status" value="1"/>
</dbReference>
<accession>A0A1H9J3H5</accession>
<evidence type="ECO:0000313" key="2">
    <source>
        <dbReference type="Proteomes" id="UP000199021"/>
    </source>
</evidence>
<dbReference type="Gene3D" id="1.25.40.390">
    <property type="match status" value="2"/>
</dbReference>
<evidence type="ECO:0000313" key="1">
    <source>
        <dbReference type="EMBL" id="SEQ81383.1"/>
    </source>
</evidence>
<reference evidence="2" key="1">
    <citation type="submission" date="2016-10" db="EMBL/GenBank/DDBJ databases">
        <authorList>
            <person name="Varghese N."/>
            <person name="Submissions S."/>
        </authorList>
    </citation>
    <scope>NUCLEOTIDE SEQUENCE [LARGE SCALE GENOMIC DNA]</scope>
    <source>
        <strain evidence="2">DSM 24740</strain>
    </source>
</reference>
<dbReference type="InterPro" id="IPR041662">
    <property type="entry name" value="SusD-like_2"/>
</dbReference>
<dbReference type="InParanoid" id="A0A1H9J3H5"/>
<dbReference type="STRING" id="478744.SAMN05444359_11674"/>
<dbReference type="EMBL" id="FOFB01000016">
    <property type="protein sequence ID" value="SEQ81383.1"/>
    <property type="molecule type" value="Genomic_DNA"/>
</dbReference>
<keyword evidence="2" id="KW-1185">Reference proteome</keyword>
<proteinExistence type="predicted"/>
<organism evidence="1 2">
    <name type="scientific">Neolewinella agarilytica</name>
    <dbReference type="NCBI Taxonomy" id="478744"/>
    <lineage>
        <taxon>Bacteria</taxon>
        <taxon>Pseudomonadati</taxon>
        <taxon>Bacteroidota</taxon>
        <taxon>Saprospiria</taxon>
        <taxon>Saprospirales</taxon>
        <taxon>Lewinellaceae</taxon>
        <taxon>Neolewinella</taxon>
    </lineage>
</organism>
<name>A0A1H9J3H5_9BACT</name>
<protein>
    <submittedName>
        <fullName evidence="1">Starch-binding associating with outer membrane</fullName>
    </submittedName>
</protein>
<gene>
    <name evidence="1" type="ORF">SAMN05444359_11674</name>
</gene>
<dbReference type="SUPFAM" id="SSF48452">
    <property type="entry name" value="TPR-like"/>
    <property type="match status" value="1"/>
</dbReference>
<sequence>MIVLSMAACADLDELLINPNGVDPSQADAVSLYNSVQLGFRNVAYSGAVYNFTTGLSRMEAETGGFTYVASHAPTEFSGLWSAAYAGLFPDIDAYIAIAEPLGLDAEVASCKIMKAYSLMMMVDLFDDIPLSQAGMGGADTPNTTPTADTGEEVYAAANTLLDEAIAALASGEGFASAAFDNFYGGDAGDWSSVASTLKLRSVIATKLAGGTGAEVNALVDGGDLIVENGQNFEWTFGTNRVNPNNRHPFYNDSYENNDGAYMSNWYMWLLAESKGFTDPRTRYYFFRQETDLESIYTDQDGANAFDCILTAVPDPEFIPPHYEAISPDMPYCLGSYSQSYFGRDHLNGSGIPPDGAIRTVYGLYPAGGKFDNTLDNGDIQNAGTDGALGAGIAPIWQASWTHFQLAEAVLTMGANGDARQLLEDAIVLSQERVKSFEDKVDGNRILATTPTIITVADTYVADSLWTEYVDFVLAEYDAAGSDDDRMAIVAREYLIALWGNGIEGYNLYRRTCLPANLQPSIDPAAGNPFIRSALYPATHVNLNQNITQKENITTPVFWDTNDASCNY</sequence>
<dbReference type="Proteomes" id="UP000199021">
    <property type="component" value="Unassembled WGS sequence"/>
</dbReference>
<dbReference type="InterPro" id="IPR011990">
    <property type="entry name" value="TPR-like_helical_dom_sf"/>
</dbReference>
<dbReference type="AlphaFoldDB" id="A0A1H9J3H5"/>